<gene>
    <name evidence="3" type="ORF">FN846DRAFT_892920</name>
</gene>
<dbReference type="EMBL" id="VXIS01000190">
    <property type="protein sequence ID" value="KAA8897858.1"/>
    <property type="molecule type" value="Genomic_DNA"/>
</dbReference>
<feature type="compositionally biased region" description="Polar residues" evidence="1">
    <location>
        <begin position="167"/>
        <end position="179"/>
    </location>
</feature>
<dbReference type="Pfam" id="PF20162">
    <property type="entry name" value="Etd1"/>
    <property type="match status" value="1"/>
</dbReference>
<dbReference type="AlphaFoldDB" id="A0A5J5ENR4"/>
<feature type="compositionally biased region" description="Basic and acidic residues" evidence="1">
    <location>
        <begin position="430"/>
        <end position="456"/>
    </location>
</feature>
<keyword evidence="2" id="KW-0732">Signal</keyword>
<dbReference type="OrthoDB" id="5346713at2759"/>
<dbReference type="InParanoid" id="A0A5J5ENR4"/>
<feature type="compositionally biased region" description="Low complexity" evidence="1">
    <location>
        <begin position="419"/>
        <end position="429"/>
    </location>
</feature>
<sequence length="1004" mass="110355">MVTVIDACWGIAACGLALAIPHYGAPNSPVAFNSTTPPLIEESIGDHTCANPNVPNFSQLTPTSACIASAVHKPSTSKKWLRRLSESFSAATASASRSPSSLGGTISSTSSRSQSRAATASPQPSSRPSTRNKLVKRSPTERLSRANSPVPLPRLQRRPSTAIYCQPPTTTTCEQSNNLRSPSLFHVERPSTEGLELDSPRISTYDPGSVDAWRPFFTAKRSRSSQPGSGSTKLTKSSGIRRIVPDFFRRHFGPTLVIAPAVNSFPTDKNSNDDDTNSLFTDAASLNILSRPVTRMSMGEFLHPRPARKRSSTASIPTKTTTRRSFSLSNLLNVATAKNMPKDTNSNDSVVIDGDGHSGGVRCSRRHSTPDALSLHPTSNPSHRKSRPPTPAYEGIRRELLPPIKKISLINLGEQFSSSSSISLASGSPSEERLSEERLSEERLSEERLSEERLSEESTSSAPAVGCTMRPHRFSTMSALERASTLIGSESEHDFGSDTIFDSMRTRVSEVPSVRADRIFDFERSYDHRSPLQHSYDNEISTSAPGACSITSKKHRNTSPNSTRTPQQLGTPNIAHEDDEDGWGSDWDVPSKDGDDHRLPVNGGLRPHGRIPASRVGLGLQNNGSNASFGTAREGWSADTSSLRETNSILDWNDGVSVHSSSSPGSGYRPKTMHAKESLLSSTRTGRRAPAIHVRSQSMPVVNTLRGRVPLASENWDDDFMDDDDEVCEMVIPRAIEERQASIIGHLGCVREFALLVEDLKRLRESAVVKGIRYKADCELWDEADAIIALATLDDDKEDAPLKKETLHRQNNWTPQQRRELKHQLSDENNSYTLSPRNSHSVLAPDDDIFGGNESNAPSTPKYRNSKRLSPAPSISSPISRKTVDKNDPIEVAKSMMEKMQHRQRSEASRRNSGIKGKVHFDTDMLRDLVVQTKRLKQKLTRSVEGYPPSPEKNNGLRLKLRNEAPTDDQFEFDLSPIKSSFDEHSLERVNSKGLEFTPVIGVA</sequence>
<organism evidence="3 4">
    <name type="scientific">Sphaerosporella brunnea</name>
    <dbReference type="NCBI Taxonomy" id="1250544"/>
    <lineage>
        <taxon>Eukaryota</taxon>
        <taxon>Fungi</taxon>
        <taxon>Dikarya</taxon>
        <taxon>Ascomycota</taxon>
        <taxon>Pezizomycotina</taxon>
        <taxon>Pezizomycetes</taxon>
        <taxon>Pezizales</taxon>
        <taxon>Pyronemataceae</taxon>
        <taxon>Sphaerosporella</taxon>
    </lineage>
</organism>
<accession>A0A5J5ENR4</accession>
<feature type="compositionally biased region" description="Low complexity" evidence="1">
    <location>
        <begin position="870"/>
        <end position="880"/>
    </location>
</feature>
<dbReference type="InterPro" id="IPR045342">
    <property type="entry name" value="Etd1"/>
</dbReference>
<feature type="compositionally biased region" description="Basic and acidic residues" evidence="1">
    <location>
        <begin position="589"/>
        <end position="599"/>
    </location>
</feature>
<dbReference type="Proteomes" id="UP000326924">
    <property type="component" value="Unassembled WGS sequence"/>
</dbReference>
<proteinExistence type="predicted"/>
<feature type="region of interest" description="Disordered" evidence="1">
    <location>
        <begin position="532"/>
        <end position="610"/>
    </location>
</feature>
<dbReference type="GO" id="GO:0005096">
    <property type="term" value="F:GTPase activator activity"/>
    <property type="evidence" value="ECO:0007669"/>
    <property type="project" value="InterPro"/>
</dbReference>
<evidence type="ECO:0000313" key="3">
    <source>
        <dbReference type="EMBL" id="KAA8897858.1"/>
    </source>
</evidence>
<evidence type="ECO:0000313" key="4">
    <source>
        <dbReference type="Proteomes" id="UP000326924"/>
    </source>
</evidence>
<protein>
    <submittedName>
        <fullName evidence="3">Uncharacterized protein</fullName>
    </submittedName>
</protein>
<feature type="region of interest" description="Disordered" evidence="1">
    <location>
        <begin position="92"/>
        <end position="179"/>
    </location>
</feature>
<feature type="region of interest" description="Disordered" evidence="1">
    <location>
        <begin position="419"/>
        <end position="468"/>
    </location>
</feature>
<feature type="compositionally biased region" description="Polar residues" evidence="1">
    <location>
        <begin position="827"/>
        <end position="841"/>
    </location>
</feature>
<keyword evidence="4" id="KW-1185">Reference proteome</keyword>
<dbReference type="GO" id="GO:1902412">
    <property type="term" value="P:regulation of mitotic cytokinesis"/>
    <property type="evidence" value="ECO:0007669"/>
    <property type="project" value="InterPro"/>
</dbReference>
<name>A0A5J5ENR4_9PEZI</name>
<feature type="chain" id="PRO_5023829896" evidence="2">
    <location>
        <begin position="20"/>
        <end position="1004"/>
    </location>
</feature>
<evidence type="ECO:0000256" key="2">
    <source>
        <dbReference type="SAM" id="SignalP"/>
    </source>
</evidence>
<feature type="compositionally biased region" description="Low complexity" evidence="1">
    <location>
        <begin position="92"/>
        <end position="129"/>
    </location>
</feature>
<evidence type="ECO:0000256" key="1">
    <source>
        <dbReference type="SAM" id="MobiDB-lite"/>
    </source>
</evidence>
<feature type="compositionally biased region" description="Polar residues" evidence="1">
    <location>
        <begin position="558"/>
        <end position="571"/>
    </location>
</feature>
<feature type="compositionally biased region" description="Polar residues" evidence="1">
    <location>
        <begin position="532"/>
        <end position="544"/>
    </location>
</feature>
<comment type="caution">
    <text evidence="3">The sequence shown here is derived from an EMBL/GenBank/DDBJ whole genome shotgun (WGS) entry which is preliminary data.</text>
</comment>
<feature type="region of interest" description="Disordered" evidence="1">
    <location>
        <begin position="337"/>
        <end position="395"/>
    </location>
</feature>
<reference evidence="3 4" key="1">
    <citation type="submission" date="2019-09" db="EMBL/GenBank/DDBJ databases">
        <title>Draft genome of the ectomycorrhizal ascomycete Sphaerosporella brunnea.</title>
        <authorList>
            <consortium name="DOE Joint Genome Institute"/>
            <person name="Benucci G.M."/>
            <person name="Marozzi G."/>
            <person name="Antonielli L."/>
            <person name="Sanchez S."/>
            <person name="Marco P."/>
            <person name="Wang X."/>
            <person name="Falini L.B."/>
            <person name="Barry K."/>
            <person name="Haridas S."/>
            <person name="Lipzen A."/>
            <person name="Labutti K."/>
            <person name="Grigoriev I.V."/>
            <person name="Murat C."/>
            <person name="Martin F."/>
            <person name="Albertini E."/>
            <person name="Donnini D."/>
            <person name="Bonito G."/>
        </authorList>
    </citation>
    <scope>NUCLEOTIDE SEQUENCE [LARGE SCALE GENOMIC DNA]</scope>
    <source>
        <strain evidence="3 4">Sb_GMNB300</strain>
    </source>
</reference>
<feature type="compositionally biased region" description="Polar residues" evidence="1">
    <location>
        <begin position="853"/>
        <end position="863"/>
    </location>
</feature>
<feature type="signal peptide" evidence="2">
    <location>
        <begin position="1"/>
        <end position="19"/>
    </location>
</feature>
<feature type="region of interest" description="Disordered" evidence="1">
    <location>
        <begin position="827"/>
        <end position="887"/>
    </location>
</feature>